<sequence length="760" mass="90761">MHQSIQKYDFQTGWKEIDPVIQKLNKMLDQQSGSGNSEEKLMINKIEYSNTYTLIYNLCLEKDSNNSEQLYEQYKKQIQSFVKDKIFNSVKGLKGEDLLKKIIQKWDTYQIFLRFMTRFFSYLDKSYIEHNNLQKLKQIGYYLYLKQVHDHLKDNIILAFQQEIEKDRNNYKSDLDMLRKISEIFVEINKSDNKDENYQNLGKAILSHAKAYYQSKFQEWSESCSCEEYISNIIIVQKEENRRFEKCFTKFTDTQKQISQLFNEEMVLKYRPILLVKDHGFTFMLENNKSHVLQQIYQLYKNLNDNFEELRQTFGDWVYKIGSNIFEEKIKQNIEEKPDQKKKKHATDHEFVEKLFNEYKEMNNMIVQNFNSDANFYMSFKAALDKFLNVPIDDYGLPELLANYTDFILKKENLKQEELDSKLNQIIEIFNHLTEKDIYLILYQKQLATRLLKAELKAGSRYDDESLMITKIKGCCGQGQETKNYEGMISDIKYTMDLKKNFDEYMNQKIKVVDLNVKVLQEANWPSYKSTTEIILPPLYENLKEDFKKFYQLQKKSQKLNWINTLGSFDIKMNITFDKSNFFLVNVSPLQLCILLQFEKVDTWIPISTILATIGMKKDNIAEFNKEVAQLIGKKILLASKSQTQKQEEKKDESDEVSFKFNTQFTYQKKKFSTVPEESQQKFKRDIVNENREHVIEATIVRIMKSRKTMKYGELVSEVNVLLRKFQTQPHQIKKRIESLVEREYIERDKNDMNLYHYKQ</sequence>
<dbReference type="SUPFAM" id="SSF46785">
    <property type="entry name" value="Winged helix' DNA-binding domain"/>
    <property type="match status" value="1"/>
</dbReference>
<dbReference type="HOGENOM" id="CLU_361135_0_0_1"/>
<evidence type="ECO:0000259" key="4">
    <source>
        <dbReference type="PROSITE" id="PS50069"/>
    </source>
</evidence>
<reference evidence="6" key="1">
    <citation type="journal article" date="2006" name="PLoS Biol.">
        <title>Macronuclear genome sequence of the ciliate Tetrahymena thermophila, a model eukaryote.</title>
        <authorList>
            <person name="Eisen J.A."/>
            <person name="Coyne R.S."/>
            <person name="Wu M."/>
            <person name="Wu D."/>
            <person name="Thiagarajan M."/>
            <person name="Wortman J.R."/>
            <person name="Badger J.H."/>
            <person name="Ren Q."/>
            <person name="Amedeo P."/>
            <person name="Jones K.M."/>
            <person name="Tallon L.J."/>
            <person name="Delcher A.L."/>
            <person name="Salzberg S.L."/>
            <person name="Silva J.C."/>
            <person name="Haas B.J."/>
            <person name="Majoros W.H."/>
            <person name="Farzad M."/>
            <person name="Carlton J.M."/>
            <person name="Smith R.K. Jr."/>
            <person name="Garg J."/>
            <person name="Pearlman R.E."/>
            <person name="Karrer K.M."/>
            <person name="Sun L."/>
            <person name="Manning G."/>
            <person name="Elde N.C."/>
            <person name="Turkewitz A.P."/>
            <person name="Asai D.J."/>
            <person name="Wilkes D.E."/>
            <person name="Wang Y."/>
            <person name="Cai H."/>
            <person name="Collins K."/>
            <person name="Stewart B.A."/>
            <person name="Lee S.R."/>
            <person name="Wilamowska K."/>
            <person name="Weinberg Z."/>
            <person name="Ruzzo W.L."/>
            <person name="Wloga D."/>
            <person name="Gaertig J."/>
            <person name="Frankel J."/>
            <person name="Tsao C.-C."/>
            <person name="Gorovsky M.A."/>
            <person name="Keeling P.J."/>
            <person name="Waller R.F."/>
            <person name="Patron N.J."/>
            <person name="Cherry J.M."/>
            <person name="Stover N.A."/>
            <person name="Krieger C.J."/>
            <person name="del Toro C."/>
            <person name="Ryder H.F."/>
            <person name="Williamson S.C."/>
            <person name="Barbeau R.A."/>
            <person name="Hamilton E.P."/>
            <person name="Orias E."/>
        </authorList>
    </citation>
    <scope>NUCLEOTIDE SEQUENCE [LARGE SCALE GENOMIC DNA]</scope>
    <source>
        <strain evidence="6">SB210</strain>
    </source>
</reference>
<dbReference type="Gene3D" id="1.20.1310.10">
    <property type="entry name" value="Cullin Repeats"/>
    <property type="match status" value="4"/>
</dbReference>
<proteinExistence type="inferred from homology"/>
<dbReference type="GO" id="GO:0006511">
    <property type="term" value="P:ubiquitin-dependent protein catabolic process"/>
    <property type="evidence" value="ECO:0007669"/>
    <property type="project" value="InterPro"/>
</dbReference>
<dbReference type="SUPFAM" id="SSF75632">
    <property type="entry name" value="Cullin homology domain"/>
    <property type="match status" value="1"/>
</dbReference>
<gene>
    <name evidence="5" type="ORF">TTHERM_00088080</name>
</gene>
<evidence type="ECO:0000313" key="6">
    <source>
        <dbReference type="Proteomes" id="UP000009168"/>
    </source>
</evidence>
<dbReference type="AlphaFoldDB" id="Q236I8"/>
<organism evidence="5 6">
    <name type="scientific">Tetrahymena thermophila (strain SB210)</name>
    <dbReference type="NCBI Taxonomy" id="312017"/>
    <lineage>
        <taxon>Eukaryota</taxon>
        <taxon>Sar</taxon>
        <taxon>Alveolata</taxon>
        <taxon>Ciliophora</taxon>
        <taxon>Intramacronucleata</taxon>
        <taxon>Oligohymenophorea</taxon>
        <taxon>Hymenostomatida</taxon>
        <taxon>Tetrahymenina</taxon>
        <taxon>Tetrahymenidae</taxon>
        <taxon>Tetrahymena</taxon>
    </lineage>
</organism>
<dbReference type="SUPFAM" id="SSF74788">
    <property type="entry name" value="Cullin repeat-like"/>
    <property type="match status" value="1"/>
</dbReference>
<dbReference type="InterPro" id="IPR016159">
    <property type="entry name" value="Cullin_repeat-like_dom_sf"/>
</dbReference>
<dbReference type="Pfam" id="PF26557">
    <property type="entry name" value="Cullin_AB"/>
    <property type="match status" value="1"/>
</dbReference>
<dbReference type="SMART" id="SM00884">
    <property type="entry name" value="Cullin_Nedd8"/>
    <property type="match status" value="1"/>
</dbReference>
<dbReference type="InParanoid" id="Q236I8"/>
<keyword evidence="6" id="KW-1185">Reference proteome</keyword>
<dbReference type="InterPro" id="IPR045093">
    <property type="entry name" value="Cullin"/>
</dbReference>
<protein>
    <submittedName>
        <fullName evidence="5">Cullin family protein</fullName>
    </submittedName>
</protein>
<accession>Q236I8</accession>
<dbReference type="InterPro" id="IPR016158">
    <property type="entry name" value="Cullin_homology"/>
</dbReference>
<dbReference type="FunCoup" id="Q236I8">
    <property type="interactions" value="324"/>
</dbReference>
<evidence type="ECO:0000256" key="1">
    <source>
        <dbReference type="ARBA" id="ARBA00006019"/>
    </source>
</evidence>
<dbReference type="InterPro" id="IPR036388">
    <property type="entry name" value="WH-like_DNA-bd_sf"/>
</dbReference>
<dbReference type="OrthoDB" id="27073at2759"/>
<dbReference type="Pfam" id="PF10557">
    <property type="entry name" value="Cullin_Nedd8"/>
    <property type="match status" value="1"/>
</dbReference>
<dbReference type="eggNOG" id="KOG2166">
    <property type="taxonomic scope" value="Eukaryota"/>
</dbReference>
<dbReference type="InterPro" id="IPR036390">
    <property type="entry name" value="WH_DNA-bd_sf"/>
</dbReference>
<dbReference type="Gene3D" id="3.30.230.130">
    <property type="entry name" value="Cullin, Chain C, Domain 2"/>
    <property type="match status" value="1"/>
</dbReference>
<dbReference type="KEGG" id="tet:TTHERM_00088080"/>
<dbReference type="STRING" id="312017.Q236I8"/>
<dbReference type="GeneID" id="7841716"/>
<feature type="domain" description="Cullin family profile" evidence="4">
    <location>
        <begin position="396"/>
        <end position="629"/>
    </location>
</feature>
<dbReference type="InterPro" id="IPR019559">
    <property type="entry name" value="Cullin_neddylation_domain"/>
</dbReference>
<dbReference type="InterPro" id="IPR001373">
    <property type="entry name" value="Cullin_N"/>
</dbReference>
<comment type="similarity">
    <text evidence="1 2 3">Belongs to the cullin family.</text>
</comment>
<dbReference type="GO" id="GO:0031625">
    <property type="term" value="F:ubiquitin protein ligase binding"/>
    <property type="evidence" value="ECO:0007669"/>
    <property type="project" value="InterPro"/>
</dbReference>
<dbReference type="SMART" id="SM00182">
    <property type="entry name" value="CULLIN"/>
    <property type="match status" value="1"/>
</dbReference>
<dbReference type="EMBL" id="GG662749">
    <property type="protein sequence ID" value="EAR92512.2"/>
    <property type="molecule type" value="Genomic_DNA"/>
</dbReference>
<dbReference type="Proteomes" id="UP000009168">
    <property type="component" value="Unassembled WGS sequence"/>
</dbReference>
<evidence type="ECO:0000313" key="5">
    <source>
        <dbReference type="EMBL" id="EAR92512.2"/>
    </source>
</evidence>
<dbReference type="PROSITE" id="PS50069">
    <property type="entry name" value="CULLIN_2"/>
    <property type="match status" value="1"/>
</dbReference>
<evidence type="ECO:0000256" key="3">
    <source>
        <dbReference type="RuleBase" id="RU003829"/>
    </source>
</evidence>
<dbReference type="RefSeq" id="XP_001012757.2">
    <property type="nucleotide sequence ID" value="XM_001012757.3"/>
</dbReference>
<dbReference type="Pfam" id="PF00888">
    <property type="entry name" value="Cullin"/>
    <property type="match status" value="1"/>
</dbReference>
<name>Q236I8_TETTS</name>
<evidence type="ECO:0000256" key="2">
    <source>
        <dbReference type="PROSITE-ProRule" id="PRU00330"/>
    </source>
</evidence>
<dbReference type="InterPro" id="IPR036317">
    <property type="entry name" value="Cullin_homology_sf"/>
</dbReference>
<dbReference type="InterPro" id="IPR059120">
    <property type="entry name" value="Cullin-like_AB"/>
</dbReference>
<dbReference type="Gene3D" id="1.10.10.10">
    <property type="entry name" value="Winged helix-like DNA-binding domain superfamily/Winged helix DNA-binding domain"/>
    <property type="match status" value="1"/>
</dbReference>
<dbReference type="PANTHER" id="PTHR11932">
    <property type="entry name" value="CULLIN"/>
    <property type="match status" value="1"/>
</dbReference>